<sequence>MSRASHGRTTITFYLSDNLRNRARAAYRSTSFHEKDASWSEMLTKALLAEVERRERAHNSGQRFPGSEEPLNPGRPIGY</sequence>
<name>A0ABT8K831_9MICO</name>
<reference evidence="3" key="1">
    <citation type="submission" date="2023-06" db="EMBL/GenBank/DDBJ databases">
        <title>MT1 and MT2 Draft Genomes of Novel Species.</title>
        <authorList>
            <person name="Venkateswaran K."/>
        </authorList>
    </citation>
    <scope>NUCLEOTIDE SEQUENCE</scope>
    <source>
        <strain evidence="3">F6_8S_P_1B</strain>
    </source>
</reference>
<evidence type="ECO:0000256" key="1">
    <source>
        <dbReference type="SAM" id="MobiDB-lite"/>
    </source>
</evidence>
<protein>
    <recommendedName>
        <fullName evidence="2">ParB-like C-terminal domain-containing protein</fullName>
    </recommendedName>
</protein>
<organism evidence="3 4">
    <name type="scientific">Leifsonia williamsii</name>
    <dbReference type="NCBI Taxonomy" id="3035919"/>
    <lineage>
        <taxon>Bacteria</taxon>
        <taxon>Bacillati</taxon>
        <taxon>Actinomycetota</taxon>
        <taxon>Actinomycetes</taxon>
        <taxon>Micrococcales</taxon>
        <taxon>Microbacteriaceae</taxon>
        <taxon>Leifsonia</taxon>
    </lineage>
</organism>
<dbReference type="InterPro" id="IPR040851">
    <property type="entry name" value="ParB-like_C"/>
</dbReference>
<dbReference type="EMBL" id="JAROCF010000001">
    <property type="protein sequence ID" value="MDN4613600.1"/>
    <property type="molecule type" value="Genomic_DNA"/>
</dbReference>
<comment type="caution">
    <text evidence="3">The sequence shown here is derived from an EMBL/GenBank/DDBJ whole genome shotgun (WGS) entry which is preliminary data.</text>
</comment>
<dbReference type="Pfam" id="PF18064">
    <property type="entry name" value="CB_ParB_C"/>
    <property type="match status" value="1"/>
</dbReference>
<feature type="region of interest" description="Disordered" evidence="1">
    <location>
        <begin position="53"/>
        <end position="79"/>
    </location>
</feature>
<keyword evidence="4" id="KW-1185">Reference proteome</keyword>
<evidence type="ECO:0000313" key="3">
    <source>
        <dbReference type="EMBL" id="MDN4613600.1"/>
    </source>
</evidence>
<feature type="domain" description="ParB-like C-terminal" evidence="2">
    <location>
        <begin position="22"/>
        <end position="63"/>
    </location>
</feature>
<dbReference type="Gene3D" id="6.10.180.30">
    <property type="match status" value="1"/>
</dbReference>
<evidence type="ECO:0000259" key="2">
    <source>
        <dbReference type="Pfam" id="PF18064"/>
    </source>
</evidence>
<proteinExistence type="predicted"/>
<gene>
    <name evidence="3" type="ORF">P5G50_03955</name>
</gene>
<accession>A0ABT8K831</accession>
<dbReference type="RefSeq" id="WP_301211830.1">
    <property type="nucleotide sequence ID" value="NZ_JAROCF010000001.1"/>
</dbReference>
<dbReference type="Proteomes" id="UP001174208">
    <property type="component" value="Unassembled WGS sequence"/>
</dbReference>
<evidence type="ECO:0000313" key="4">
    <source>
        <dbReference type="Proteomes" id="UP001174208"/>
    </source>
</evidence>